<evidence type="ECO:0000313" key="18">
    <source>
        <dbReference type="Proteomes" id="UP000694541"/>
    </source>
</evidence>
<evidence type="ECO:0000256" key="9">
    <source>
        <dbReference type="ARBA" id="ARBA00032237"/>
    </source>
</evidence>
<dbReference type="InterPro" id="IPR011993">
    <property type="entry name" value="PH-like_dom_sf"/>
</dbReference>
<dbReference type="GO" id="GO:0014069">
    <property type="term" value="C:postsynaptic density"/>
    <property type="evidence" value="ECO:0007669"/>
    <property type="project" value="UniProtKB-SubCell"/>
</dbReference>
<evidence type="ECO:0000256" key="12">
    <source>
        <dbReference type="PROSITE-ProRule" id="PRU00192"/>
    </source>
</evidence>
<dbReference type="InterPro" id="IPR000219">
    <property type="entry name" value="DH_dom"/>
</dbReference>
<name>A0A8B9RVD9_9AVES</name>
<keyword evidence="6" id="KW-0344">Guanine-nucleotide releasing factor</keyword>
<reference evidence="17" key="2">
    <citation type="submission" date="2025-09" db="UniProtKB">
        <authorList>
            <consortium name="Ensembl"/>
        </authorList>
    </citation>
    <scope>IDENTIFICATION</scope>
</reference>
<evidence type="ECO:0000259" key="15">
    <source>
        <dbReference type="PROSITE" id="PS50003"/>
    </source>
</evidence>
<dbReference type="PANTHER" id="PTHR47544">
    <property type="entry name" value="RHO GUANINE NUCLEOTIDE EXCHANGE FACTOR 4"/>
    <property type="match status" value="1"/>
</dbReference>
<dbReference type="Pfam" id="PF07653">
    <property type="entry name" value="SH3_2"/>
    <property type="match status" value="1"/>
</dbReference>
<feature type="region of interest" description="Disordered" evidence="13">
    <location>
        <begin position="342"/>
        <end position="363"/>
    </location>
</feature>
<dbReference type="PROSITE" id="PS50003">
    <property type="entry name" value="PH_DOMAIN"/>
    <property type="match status" value="1"/>
</dbReference>
<dbReference type="Pfam" id="PF22697">
    <property type="entry name" value="SOS1_NGEF_PH"/>
    <property type="match status" value="1"/>
</dbReference>
<evidence type="ECO:0000256" key="11">
    <source>
        <dbReference type="ARBA" id="ARBA00043844"/>
    </source>
</evidence>
<dbReference type="SUPFAM" id="SSF50729">
    <property type="entry name" value="PH domain-like"/>
    <property type="match status" value="1"/>
</dbReference>
<protein>
    <recommendedName>
        <fullName evidence="3">Rho guanine nucleotide exchange factor 9</fullName>
    </recommendedName>
    <alternativeName>
        <fullName evidence="8">Collybistin</fullName>
    </alternativeName>
    <alternativeName>
        <fullName evidence="9">Rac/Cdc42 guanine nucleotide exchange factor 9</fullName>
    </alternativeName>
</protein>
<dbReference type="InterPro" id="IPR001849">
    <property type="entry name" value="PH_domain"/>
</dbReference>
<dbReference type="Gene3D" id="2.30.29.30">
    <property type="entry name" value="Pleckstrin-homology domain (PH domain)/Phosphotyrosine-binding domain (PTB)"/>
    <property type="match status" value="1"/>
</dbReference>
<dbReference type="CDD" id="cd00160">
    <property type="entry name" value="RhoGEF"/>
    <property type="match status" value="1"/>
</dbReference>
<reference evidence="17" key="1">
    <citation type="submission" date="2025-08" db="UniProtKB">
        <authorList>
            <consortium name="Ensembl"/>
        </authorList>
    </citation>
    <scope>IDENTIFICATION</scope>
</reference>
<dbReference type="GO" id="GO:0005085">
    <property type="term" value="F:guanyl-nucleotide exchange factor activity"/>
    <property type="evidence" value="ECO:0007669"/>
    <property type="project" value="UniProtKB-KW"/>
</dbReference>
<evidence type="ECO:0000256" key="6">
    <source>
        <dbReference type="ARBA" id="ARBA00022658"/>
    </source>
</evidence>
<evidence type="ECO:0000256" key="2">
    <source>
        <dbReference type="ARBA" id="ARBA00011232"/>
    </source>
</evidence>
<dbReference type="PROSITE" id="PS50010">
    <property type="entry name" value="DH_2"/>
    <property type="match status" value="1"/>
</dbReference>
<dbReference type="PANTHER" id="PTHR47544:SF4">
    <property type="entry name" value="RHO GUANINE NUCLEOTIDE EXCHANGE FACTOR 9"/>
    <property type="match status" value="1"/>
</dbReference>
<dbReference type="CDD" id="cd11975">
    <property type="entry name" value="SH3_ARHGEF9"/>
    <property type="match status" value="1"/>
</dbReference>
<evidence type="ECO:0000313" key="17">
    <source>
        <dbReference type="Ensembl" id="ENSANIP00000011797.1"/>
    </source>
</evidence>
<dbReference type="InterPro" id="IPR055251">
    <property type="entry name" value="SOS1_NGEF_PH"/>
</dbReference>
<dbReference type="SUPFAM" id="SSF50044">
    <property type="entry name" value="SH3-domain"/>
    <property type="match status" value="1"/>
</dbReference>
<keyword evidence="5" id="KW-0963">Cytoplasm</keyword>
<feature type="region of interest" description="Disordered" evidence="13">
    <location>
        <begin position="1276"/>
        <end position="1295"/>
    </location>
</feature>
<dbReference type="SMART" id="SM00326">
    <property type="entry name" value="SH3"/>
    <property type="match status" value="1"/>
</dbReference>
<feature type="domain" description="DH" evidence="16">
    <location>
        <begin position="963"/>
        <end position="1147"/>
    </location>
</feature>
<evidence type="ECO:0000256" key="13">
    <source>
        <dbReference type="SAM" id="MobiDB-lite"/>
    </source>
</evidence>
<proteinExistence type="predicted"/>
<keyword evidence="4 12" id="KW-0728">SH3 domain</keyword>
<dbReference type="Gene3D" id="1.20.900.10">
    <property type="entry name" value="Dbl homology (DH) domain"/>
    <property type="match status" value="1"/>
</dbReference>
<dbReference type="Ensembl" id="ENSANIT00000012204.1">
    <property type="protein sequence ID" value="ENSANIP00000011797.1"/>
    <property type="gene ID" value="ENSANIG00000007919.1"/>
</dbReference>
<keyword evidence="18" id="KW-1185">Reference proteome</keyword>
<dbReference type="FunFam" id="2.30.30.40:FF:000037">
    <property type="entry name" value="Rho guanine nucleotide exchange factor 9"/>
    <property type="match status" value="1"/>
</dbReference>
<evidence type="ECO:0000256" key="7">
    <source>
        <dbReference type="ARBA" id="ARBA00023018"/>
    </source>
</evidence>
<dbReference type="Pfam" id="PF00621">
    <property type="entry name" value="RhoGEF"/>
    <property type="match status" value="1"/>
</dbReference>
<dbReference type="SMART" id="SM00325">
    <property type="entry name" value="RhoGEF"/>
    <property type="match status" value="1"/>
</dbReference>
<comment type="subcellular location">
    <subcellularLocation>
        <location evidence="1">Cytoplasm</location>
    </subcellularLocation>
    <subcellularLocation>
        <location evidence="10">Postsynaptic density</location>
    </subcellularLocation>
</comment>
<accession>A0A8B9RVD9</accession>
<evidence type="ECO:0000256" key="10">
    <source>
        <dbReference type="ARBA" id="ARBA00034105"/>
    </source>
</evidence>
<evidence type="ECO:0000259" key="16">
    <source>
        <dbReference type="PROSITE" id="PS50010"/>
    </source>
</evidence>
<feature type="domain" description="SH3" evidence="14">
    <location>
        <begin position="868"/>
        <end position="927"/>
    </location>
</feature>
<feature type="domain" description="PH" evidence="15">
    <location>
        <begin position="1179"/>
        <end position="1241"/>
    </location>
</feature>
<keyword evidence="7" id="KW-0770">Synapse</keyword>
<dbReference type="InterPro" id="IPR001452">
    <property type="entry name" value="SH3_domain"/>
</dbReference>
<dbReference type="PROSITE" id="PS50002">
    <property type="entry name" value="SH3"/>
    <property type="match status" value="1"/>
</dbReference>
<evidence type="ECO:0000256" key="1">
    <source>
        <dbReference type="ARBA" id="ARBA00004496"/>
    </source>
</evidence>
<dbReference type="FunFam" id="1.20.900.10:FF:000002">
    <property type="entry name" value="Rho guanine nucleotide exchange factor 9"/>
    <property type="match status" value="1"/>
</dbReference>
<sequence length="1332" mass="150510">MEVIEGRQHTGPVIAPNGYASRIFQANMEEGSTETLDVCGAERCTSSNAISNEREEAPRYKKATKGNRIWNFVRRRKGLSTNKGRPQSMILLGVTSEVSELKKPSFLDRVRPLKKGRTSRMPKNVDLRASRVQVACDPEEDHQASGQRAVYRVKKLGDSRRPSRHSYAGYIDDLDSSFEDIELNISIPETDDNESKCLRDISVRLHSEDNDSNCHRIPARKSESLNFENFKSPAITEGDNQKRCTVLPQESRRGRSSDVWSYLKGISLTSKDNSKLPDQRAETNFQNLENITDHSTPYFDFDMRCEENLSQRKKSNSATKATHFGGVVRFFTSVAEAARRLRGSSRAFSPDEKRPQRSFRSWRQDVTSHKEDLVIENESARAFCTVGACLQSPDSGTWDNLSFESLVGKEPMQHCKTTGVSQDIGSSALGSENDRFNETSLSPFGPEPSISHLPELANDCFTELNTKDPSKDLIDIPQTTPTKQIQVSGTIPEKTQVVGGDLPCSQGLPVNNLDTADLGHSSAADGDSSAVTEALIQLPQTSLTKLDTEDMACAPVVAKDMDPSPAVAQELSKTELDMQDLRNPELPWQDLSRGDLGIRDSGSTPEETQVVGRDLPCSQGLPVNNLDTVDLGFSPAADGDSSAVTQALIHLTQMTLTKEIQDTGSTLEKTQVMGRGRDLPRSQDLPVNNLDAADLGCSPVADVDFSVVTFLKCATVKGQILEQTDCRIKKRGTTSFVEQNSVEVTDSGEQFNCNNECHPFQVHISRIVSSGRLKNGKPMSHPSQPSPQAPPFKVLVERCRSEPLSQSTPMGLDQVGGRMQHLLRRRAENEQSSKTLKVRGNCRNGGRRWNLFKPGAEKLQISRLISGGSIVSAEAVWDHVTMANRELAFKAGDVIKVLDASNKDWWWGQIDDEEGWFPASFVRLWVNQEDGVEEGTSDVQNGHLDPSADCLCLGRTVQNRDQMRANVINEIMSTERHYIKHLKDICEGYLKQCRKRRDMFSDEQLKIIFGNIEDIYRFQMGFVRDLEKQYNNEDPHLSEIGPCFLEHQDGFWIYSEYCNNHLDACMELSKLMKDSRYQHFFEACRLLQQMIDIAIDGFLLTPVQKICKYPLQLAELLKYTAQDHSDYRYVAAALAVMRNVTLQINERKRRLENIDKIAQWQASVLDWEDLIRRDILYYKGRIDMDKYEVVDIEDGRDDDFNVSMKNAFKLHNKETEEMHLFFAKKLEEKLRWLRAFREERKMVKEDEKIGFEISENQKRQAAMTVKKVSKQKGVSYSKSVPPAYPPPQDPLNQGQYMVTDGISQSQVFEFTEPRRSQAPFWQNFSRLTPFKK</sequence>
<dbReference type="InterPro" id="IPR036028">
    <property type="entry name" value="SH3-like_dom_sf"/>
</dbReference>
<dbReference type="Proteomes" id="UP000694541">
    <property type="component" value="Unplaced"/>
</dbReference>
<evidence type="ECO:0000259" key="14">
    <source>
        <dbReference type="PROSITE" id="PS50002"/>
    </source>
</evidence>
<dbReference type="GO" id="GO:0005737">
    <property type="term" value="C:cytoplasm"/>
    <property type="evidence" value="ECO:0007669"/>
    <property type="project" value="UniProtKB-SubCell"/>
</dbReference>
<feature type="region of interest" description="Disordered" evidence="13">
    <location>
        <begin position="585"/>
        <end position="616"/>
    </location>
</feature>
<comment type="subunit">
    <text evidence="2">Interacts with GPHN.</text>
</comment>
<dbReference type="InterPro" id="IPR035728">
    <property type="entry name" value="ARHGEF9_SH3"/>
</dbReference>
<comment type="function">
    <text evidence="11">Acts as a guanine nucleotide exchange factor (GEF) for CDC42. Promotes formation of GPHN clusters.</text>
</comment>
<dbReference type="SUPFAM" id="SSF48065">
    <property type="entry name" value="DBL homology domain (DH-domain)"/>
    <property type="match status" value="1"/>
</dbReference>
<evidence type="ECO:0000256" key="8">
    <source>
        <dbReference type="ARBA" id="ARBA00031572"/>
    </source>
</evidence>
<organism evidence="17 18">
    <name type="scientific">Accipiter nisus</name>
    <name type="common">Eurasian sparrowhawk</name>
    <dbReference type="NCBI Taxonomy" id="211598"/>
    <lineage>
        <taxon>Eukaryota</taxon>
        <taxon>Metazoa</taxon>
        <taxon>Chordata</taxon>
        <taxon>Craniata</taxon>
        <taxon>Vertebrata</taxon>
        <taxon>Euteleostomi</taxon>
        <taxon>Archelosauria</taxon>
        <taxon>Archosauria</taxon>
        <taxon>Dinosauria</taxon>
        <taxon>Saurischia</taxon>
        <taxon>Theropoda</taxon>
        <taxon>Coelurosauria</taxon>
        <taxon>Aves</taxon>
        <taxon>Neognathae</taxon>
        <taxon>Neoaves</taxon>
        <taxon>Telluraves</taxon>
        <taxon>Accipitrimorphae</taxon>
        <taxon>Accipitriformes</taxon>
        <taxon>Accipitridae</taxon>
        <taxon>Accipitrinae</taxon>
        <taxon>Accipiter</taxon>
    </lineage>
</organism>
<dbReference type="Gene3D" id="2.30.30.40">
    <property type="entry name" value="SH3 Domains"/>
    <property type="match status" value="1"/>
</dbReference>
<evidence type="ECO:0000256" key="3">
    <source>
        <dbReference type="ARBA" id="ARBA00017486"/>
    </source>
</evidence>
<dbReference type="InterPro" id="IPR035899">
    <property type="entry name" value="DBL_dom_sf"/>
</dbReference>
<evidence type="ECO:0000256" key="4">
    <source>
        <dbReference type="ARBA" id="ARBA00022443"/>
    </source>
</evidence>
<evidence type="ECO:0000256" key="5">
    <source>
        <dbReference type="ARBA" id="ARBA00022490"/>
    </source>
</evidence>